<dbReference type="AlphaFoldDB" id="A0A6B0SY08"/>
<dbReference type="EMBL" id="WUUT01000001">
    <property type="protein sequence ID" value="MXR50424.1"/>
    <property type="molecule type" value="Genomic_DNA"/>
</dbReference>
<proteinExistence type="predicted"/>
<gene>
    <name evidence="1" type="ORF">GRX03_02225</name>
</gene>
<dbReference type="Gene3D" id="3.40.720.10">
    <property type="entry name" value="Alkaline Phosphatase, subunit A"/>
    <property type="match status" value="1"/>
</dbReference>
<comment type="caution">
    <text evidence="1">The sequence shown here is derived from an EMBL/GenBank/DDBJ whole genome shotgun (WGS) entry which is preliminary data.</text>
</comment>
<dbReference type="SUPFAM" id="SSF53649">
    <property type="entry name" value="Alkaline phosphatase-like"/>
    <property type="match status" value="1"/>
</dbReference>
<sequence>MYTLSDLARGASDPRAAAREVNRIFHTRGGFADGNPNGVSIFSKEWDNLIILDSCRLDEFKKESTLPGDLETHESLGGATFEFIRTNFSGMKLHDVVYVSANSWFLKLKDEIDSEVYKYVDLQTGEDDIDYVNRDLLIVDPEYVTETALRINDRYPDKRLLIHYLQPHHPFIGKEGRDIEQRSQSLIEVVRNNKLFNSESVREAYSENLSIVLAEVEKLLEQFNGRTVITADHGEMLGDRHDYLPIRDYGHYGGIYNSALTEVPWLVHDTGRRKSVEEEKPINEVHDEVEDRLKKLGYA</sequence>
<accession>A0A6B0SY08</accession>
<keyword evidence="2" id="KW-1185">Reference proteome</keyword>
<evidence type="ECO:0000313" key="1">
    <source>
        <dbReference type="EMBL" id="MXR50424.1"/>
    </source>
</evidence>
<dbReference type="RefSeq" id="WP_159762553.1">
    <property type="nucleotide sequence ID" value="NZ_WUUT01000001.1"/>
</dbReference>
<dbReference type="OrthoDB" id="100846at2157"/>
<name>A0A6B0SY08_9EURY</name>
<dbReference type="Proteomes" id="UP000466535">
    <property type="component" value="Unassembled WGS sequence"/>
</dbReference>
<evidence type="ECO:0008006" key="3">
    <source>
        <dbReference type="Google" id="ProtNLM"/>
    </source>
</evidence>
<evidence type="ECO:0000313" key="2">
    <source>
        <dbReference type="Proteomes" id="UP000466535"/>
    </source>
</evidence>
<organism evidence="1 2">
    <name type="scientific">Halovenus carboxidivorans</name>
    <dbReference type="NCBI Taxonomy" id="2692199"/>
    <lineage>
        <taxon>Archaea</taxon>
        <taxon>Methanobacteriati</taxon>
        <taxon>Methanobacteriota</taxon>
        <taxon>Stenosarchaea group</taxon>
        <taxon>Halobacteria</taxon>
        <taxon>Halobacteriales</taxon>
        <taxon>Haloarculaceae</taxon>
        <taxon>Halovenus</taxon>
    </lineage>
</organism>
<protein>
    <recommendedName>
        <fullName evidence="3">Sulfatase N-terminal domain-containing protein</fullName>
    </recommendedName>
</protein>
<dbReference type="InterPro" id="IPR017850">
    <property type="entry name" value="Alkaline_phosphatase_core_sf"/>
</dbReference>
<reference evidence="1 2" key="1">
    <citation type="submission" date="2019-12" db="EMBL/GenBank/DDBJ databases">
        <title>Isolation and characterization of three novel carbon monoxide-oxidizing members of Halobacteria from salione crusts and soils.</title>
        <authorList>
            <person name="Myers M.R."/>
            <person name="King G.M."/>
        </authorList>
    </citation>
    <scope>NUCLEOTIDE SEQUENCE [LARGE SCALE GENOMIC DNA]</scope>
    <source>
        <strain evidence="1 2">WSH3</strain>
    </source>
</reference>